<gene>
    <name evidence="1" type="ORF">WMSIL1_LOCUS11149</name>
</gene>
<evidence type="ECO:0000313" key="2">
    <source>
        <dbReference type="Proteomes" id="UP000321570"/>
    </source>
</evidence>
<dbReference type="Proteomes" id="UP000321570">
    <property type="component" value="Unassembled WGS sequence"/>
</dbReference>
<accession>A0A564Z133</accession>
<sequence>MSIIIQRLEMIDWQQDLHYSIHRRSRRVFACMHTDVYRGVYHHAKTPTSKQD</sequence>
<dbReference type="EMBL" id="CABIJS010000521">
    <property type="protein sequence ID" value="VUZ52673.1"/>
    <property type="molecule type" value="Genomic_DNA"/>
</dbReference>
<evidence type="ECO:0000313" key="1">
    <source>
        <dbReference type="EMBL" id="VUZ52673.1"/>
    </source>
</evidence>
<protein>
    <submittedName>
        <fullName evidence="1">Uncharacterized protein</fullName>
    </submittedName>
</protein>
<keyword evidence="2" id="KW-1185">Reference proteome</keyword>
<organism evidence="1 2">
    <name type="scientific">Hymenolepis diminuta</name>
    <name type="common">Rat tapeworm</name>
    <dbReference type="NCBI Taxonomy" id="6216"/>
    <lineage>
        <taxon>Eukaryota</taxon>
        <taxon>Metazoa</taxon>
        <taxon>Spiralia</taxon>
        <taxon>Lophotrochozoa</taxon>
        <taxon>Platyhelminthes</taxon>
        <taxon>Cestoda</taxon>
        <taxon>Eucestoda</taxon>
        <taxon>Cyclophyllidea</taxon>
        <taxon>Hymenolepididae</taxon>
        <taxon>Hymenolepis</taxon>
    </lineage>
</organism>
<name>A0A564Z133_HYMDI</name>
<proteinExistence type="predicted"/>
<dbReference type="AlphaFoldDB" id="A0A564Z133"/>
<reference evidence="1 2" key="1">
    <citation type="submission" date="2019-07" db="EMBL/GenBank/DDBJ databases">
        <authorList>
            <person name="Jastrzebski P J."/>
            <person name="Paukszto L."/>
            <person name="Jastrzebski P J."/>
        </authorList>
    </citation>
    <scope>NUCLEOTIDE SEQUENCE [LARGE SCALE GENOMIC DNA]</scope>
    <source>
        <strain evidence="1 2">WMS-il1</strain>
    </source>
</reference>